<dbReference type="EC" id="3.1.1.-" evidence="1"/>
<keyword evidence="2" id="KW-1185">Reference proteome</keyword>
<keyword evidence="1" id="KW-0378">Hydrolase</keyword>
<reference evidence="1 2" key="1">
    <citation type="submission" date="2020-08" db="EMBL/GenBank/DDBJ databases">
        <title>Functional genomics of gut bacteria from endangered species of beetles.</title>
        <authorList>
            <person name="Carlos-Shanley C."/>
        </authorList>
    </citation>
    <scope>NUCLEOTIDE SEQUENCE [LARGE SCALE GENOMIC DNA]</scope>
    <source>
        <strain evidence="1 2">S00070</strain>
    </source>
</reference>
<protein>
    <submittedName>
        <fullName evidence="1">Erythromycin esterase</fullName>
        <ecNumber evidence="1">3.1.1.-</ecNumber>
    </submittedName>
</protein>
<dbReference type="Proteomes" id="UP000524404">
    <property type="component" value="Unassembled WGS sequence"/>
</dbReference>
<dbReference type="PANTHER" id="PTHR31299:SF0">
    <property type="entry name" value="ESTERASE, PUTATIVE (AFU_ORTHOLOGUE AFUA_1G05850)-RELATED"/>
    <property type="match status" value="1"/>
</dbReference>
<evidence type="ECO:0000313" key="1">
    <source>
        <dbReference type="EMBL" id="MBB6004935.1"/>
    </source>
</evidence>
<dbReference type="PANTHER" id="PTHR31299">
    <property type="entry name" value="ESTERASE, PUTATIVE (AFU_ORTHOLOGUE AFUA_1G05850)-RELATED"/>
    <property type="match status" value="1"/>
</dbReference>
<dbReference type="AlphaFoldDB" id="A0A841ENW8"/>
<evidence type="ECO:0000313" key="2">
    <source>
        <dbReference type="Proteomes" id="UP000524404"/>
    </source>
</evidence>
<gene>
    <name evidence="1" type="ORF">HNP25_003605</name>
</gene>
<dbReference type="SUPFAM" id="SSF159501">
    <property type="entry name" value="EreA/ChaN-like"/>
    <property type="match status" value="1"/>
</dbReference>
<dbReference type="Gene3D" id="1.20.1440.30">
    <property type="entry name" value="Biosynthetic Protein domain"/>
    <property type="match status" value="1"/>
</dbReference>
<dbReference type="EMBL" id="JACHKT010000032">
    <property type="protein sequence ID" value="MBB6004935.1"/>
    <property type="molecule type" value="Genomic_DNA"/>
</dbReference>
<comment type="caution">
    <text evidence="1">The sequence shown here is derived from an EMBL/GenBank/DDBJ whole genome shotgun (WGS) entry which is preliminary data.</text>
</comment>
<dbReference type="RefSeq" id="WP_184136306.1">
    <property type="nucleotide sequence ID" value="NZ_JACHKT010000032.1"/>
</dbReference>
<proteinExistence type="predicted"/>
<dbReference type="Gene3D" id="3.40.1660.10">
    <property type="entry name" value="EreA-like (biosynthetic domain)"/>
    <property type="match status" value="1"/>
</dbReference>
<name>A0A841ENW8_9BACT</name>
<dbReference type="InterPro" id="IPR052036">
    <property type="entry name" value="Hydrolase/PRTase-associated"/>
</dbReference>
<accession>A0A841ENW8</accession>
<dbReference type="GO" id="GO:0016787">
    <property type="term" value="F:hydrolase activity"/>
    <property type="evidence" value="ECO:0007669"/>
    <property type="project" value="UniProtKB-KW"/>
</dbReference>
<dbReference type="CDD" id="cd14728">
    <property type="entry name" value="Ere-like"/>
    <property type="match status" value="1"/>
</dbReference>
<dbReference type="Gene3D" id="3.30.1870.10">
    <property type="entry name" value="EreA-like, domain 2"/>
    <property type="match status" value="1"/>
</dbReference>
<dbReference type="GO" id="GO:0046677">
    <property type="term" value="P:response to antibiotic"/>
    <property type="evidence" value="ECO:0007669"/>
    <property type="project" value="InterPro"/>
</dbReference>
<sequence>MRIKLILITSFLIGFQLFGQKTLPVHALNLEKPALLQKQLKPIIDKIGNKRIVALGEGTHGTKEFNEIRIALIKELVEKKGFNLICFENAFGNSYYLNQMINSDRNIQQAIRENITSVWQTKEIESLLLWMRQYNKIHSDKIEFTGMDWNYIEYSAKIVLDELKSTQNKALISFAESLYKNAKEQDKAWNAQNDSTIKLNMEEIVKNATDGHQIVVMIDSLISKNPKQYSNTLKNALLNCKQGFHVLYKAGMSQEAKTRDEMMAEMVSELAKQSGENKMVIFAHNGHIAYKASDATQKDSNPGGMGSYLKRAFSNQYYAIGTATAKGTYSATSDFVDTHDNQYKKYTLIAPLPNSWEHLLKNEKQHSFFIETKNTKSINKRLKIRQIGYRPEDKDAYTEETKLSDYFDGLIFIRNTTESNHKL</sequence>
<dbReference type="InterPro" id="IPR007815">
    <property type="entry name" value="Emycin_Estase"/>
</dbReference>
<organism evidence="1 2">
    <name type="scientific">Arcicella rosea</name>
    <dbReference type="NCBI Taxonomy" id="502909"/>
    <lineage>
        <taxon>Bacteria</taxon>
        <taxon>Pseudomonadati</taxon>
        <taxon>Bacteroidota</taxon>
        <taxon>Cytophagia</taxon>
        <taxon>Cytophagales</taxon>
        <taxon>Flectobacillaceae</taxon>
        <taxon>Arcicella</taxon>
    </lineage>
</organism>
<dbReference type="Pfam" id="PF05139">
    <property type="entry name" value="Erythro_esteras"/>
    <property type="match status" value="1"/>
</dbReference>